<evidence type="ECO:0000313" key="11">
    <source>
        <dbReference type="Proteomes" id="UP000177268"/>
    </source>
</evidence>
<dbReference type="NCBIfam" id="TIGR00447">
    <property type="entry name" value="pth"/>
    <property type="match status" value="1"/>
</dbReference>
<comment type="catalytic activity">
    <reaction evidence="7 8">
        <text>an N-acyl-L-alpha-aminoacyl-tRNA + H2O = an N-acyl-L-amino acid + a tRNA + H(+)</text>
        <dbReference type="Rhea" id="RHEA:54448"/>
        <dbReference type="Rhea" id="RHEA-COMP:10123"/>
        <dbReference type="Rhea" id="RHEA-COMP:13883"/>
        <dbReference type="ChEBI" id="CHEBI:15377"/>
        <dbReference type="ChEBI" id="CHEBI:15378"/>
        <dbReference type="ChEBI" id="CHEBI:59874"/>
        <dbReference type="ChEBI" id="CHEBI:78442"/>
        <dbReference type="ChEBI" id="CHEBI:138191"/>
        <dbReference type="EC" id="3.1.1.29"/>
    </reaction>
</comment>
<keyword evidence="7" id="KW-0963">Cytoplasm</keyword>
<feature type="site" description="Discriminates between blocked and unblocked aminoacyl-tRNA" evidence="7">
    <location>
        <position position="9"/>
    </location>
</feature>
<dbReference type="EC" id="3.1.1.29" evidence="1 7"/>
<dbReference type="InterPro" id="IPR001328">
    <property type="entry name" value="Pept_tRNA_hydro"/>
</dbReference>
<dbReference type="GO" id="GO:0005737">
    <property type="term" value="C:cytoplasm"/>
    <property type="evidence" value="ECO:0007669"/>
    <property type="project" value="UniProtKB-SubCell"/>
</dbReference>
<comment type="function">
    <text evidence="7">Catalyzes the release of premature peptidyl moieties from peptidyl-tRNA molecules trapped in stalled 50S ribosomal subunits, and thus maintains levels of free tRNAs and 50S ribosomes.</text>
</comment>
<comment type="subunit">
    <text evidence="7">Monomer.</text>
</comment>
<comment type="subcellular location">
    <subcellularLocation>
        <location evidence="7">Cytoplasm</location>
    </subcellularLocation>
</comment>
<dbReference type="PANTHER" id="PTHR17224">
    <property type="entry name" value="PEPTIDYL-TRNA HYDROLASE"/>
    <property type="match status" value="1"/>
</dbReference>
<dbReference type="PROSITE" id="PS01195">
    <property type="entry name" value="PEPT_TRNA_HYDROL_1"/>
    <property type="match status" value="1"/>
</dbReference>
<accession>A0A1F5ZI60</accession>
<evidence type="ECO:0000256" key="1">
    <source>
        <dbReference type="ARBA" id="ARBA00013260"/>
    </source>
</evidence>
<dbReference type="GO" id="GO:0004045">
    <property type="term" value="F:peptidyl-tRNA hydrolase activity"/>
    <property type="evidence" value="ECO:0007669"/>
    <property type="project" value="UniProtKB-UniRule"/>
</dbReference>
<name>A0A1F5ZI60_9BACT</name>
<dbReference type="InterPro" id="IPR036416">
    <property type="entry name" value="Pept_tRNA_hydro_sf"/>
</dbReference>
<evidence type="ECO:0000256" key="8">
    <source>
        <dbReference type="RuleBase" id="RU000673"/>
    </source>
</evidence>
<feature type="binding site" evidence="7">
    <location>
        <position position="66"/>
    </location>
    <ligand>
        <name>tRNA</name>
        <dbReference type="ChEBI" id="CHEBI:17843"/>
    </ligand>
</feature>
<feature type="binding site" evidence="7">
    <location>
        <position position="64"/>
    </location>
    <ligand>
        <name>tRNA</name>
        <dbReference type="ChEBI" id="CHEBI:17843"/>
    </ligand>
</feature>
<dbReference type="FunFam" id="3.40.50.1470:FF:000001">
    <property type="entry name" value="Peptidyl-tRNA hydrolase"/>
    <property type="match status" value="1"/>
</dbReference>
<feature type="active site" description="Proton acceptor" evidence="7">
    <location>
        <position position="19"/>
    </location>
</feature>
<evidence type="ECO:0000256" key="6">
    <source>
        <dbReference type="ARBA" id="ARBA00050038"/>
    </source>
</evidence>
<dbReference type="HAMAP" id="MF_00083">
    <property type="entry name" value="Pept_tRNA_hydro_bact"/>
    <property type="match status" value="1"/>
</dbReference>
<keyword evidence="3 7" id="KW-0378">Hydrolase</keyword>
<dbReference type="STRING" id="1798370.A2Z00_03260"/>
<dbReference type="AlphaFoldDB" id="A0A1F5ZI60"/>
<dbReference type="EMBL" id="MFIZ01000005">
    <property type="protein sequence ID" value="OGG12025.1"/>
    <property type="molecule type" value="Genomic_DNA"/>
</dbReference>
<dbReference type="GO" id="GO:0072344">
    <property type="term" value="P:rescue of stalled ribosome"/>
    <property type="evidence" value="ECO:0007669"/>
    <property type="project" value="UniProtKB-UniRule"/>
</dbReference>
<feature type="binding site" evidence="7">
    <location>
        <position position="112"/>
    </location>
    <ligand>
        <name>tRNA</name>
        <dbReference type="ChEBI" id="CHEBI:17843"/>
    </ligand>
</feature>
<evidence type="ECO:0000256" key="3">
    <source>
        <dbReference type="ARBA" id="ARBA00022801"/>
    </source>
</evidence>
<dbReference type="Gene3D" id="3.40.50.1470">
    <property type="entry name" value="Peptidyl-tRNA hydrolase"/>
    <property type="match status" value="1"/>
</dbReference>
<evidence type="ECO:0000313" key="10">
    <source>
        <dbReference type="EMBL" id="OGG12025.1"/>
    </source>
</evidence>
<organism evidence="10 11">
    <name type="scientific">Candidatus Gottesmanbacteria bacterium RBG_13_45_10</name>
    <dbReference type="NCBI Taxonomy" id="1798370"/>
    <lineage>
        <taxon>Bacteria</taxon>
        <taxon>Candidatus Gottesmaniibacteriota</taxon>
    </lineage>
</organism>
<keyword evidence="2 7" id="KW-0820">tRNA-binding</keyword>
<evidence type="ECO:0000256" key="7">
    <source>
        <dbReference type="HAMAP-Rule" id="MF_00083"/>
    </source>
</evidence>
<evidence type="ECO:0000256" key="4">
    <source>
        <dbReference type="ARBA" id="ARBA00022884"/>
    </source>
</evidence>
<keyword evidence="4 7" id="KW-0694">RNA-binding</keyword>
<comment type="caution">
    <text evidence="10">The sequence shown here is derived from an EMBL/GenBank/DDBJ whole genome shotgun (WGS) entry which is preliminary data.</text>
</comment>
<proteinExistence type="inferred from homology"/>
<evidence type="ECO:0000256" key="5">
    <source>
        <dbReference type="ARBA" id="ARBA00038063"/>
    </source>
</evidence>
<gene>
    <name evidence="7" type="primary">pth</name>
    <name evidence="10" type="ORF">A2Z00_03260</name>
</gene>
<feature type="binding site" evidence="7">
    <location>
        <position position="14"/>
    </location>
    <ligand>
        <name>tRNA</name>
        <dbReference type="ChEBI" id="CHEBI:17843"/>
    </ligand>
</feature>
<protein>
    <recommendedName>
        <fullName evidence="6 7">Peptidyl-tRNA hydrolase</fullName>
        <shortName evidence="7">Pth</shortName>
        <ecNumber evidence="1 7">3.1.1.29</ecNumber>
    </recommendedName>
</protein>
<dbReference type="CDD" id="cd00462">
    <property type="entry name" value="PTH"/>
    <property type="match status" value="1"/>
</dbReference>
<feature type="site" description="Stabilizes the basic form of H active site to accept a proton" evidence="7">
    <location>
        <position position="91"/>
    </location>
</feature>
<sequence length="196" mass="21607">MKLIVGLGNPGGEYESTRHNIGFMIVDRLSRELSSKTAVWQNDTLHKALVAKTGDVILVKPLTYMNNSGLAVKSLVDHYQVKPQDVWVVHDDIDLPLGKIRIRQRGGTAGHNGVMSILGAIKSDTFIRFRMGIGRGKESTGNGENKNMHHRSVIAFVLSRFNQSEAGSLKHLVKHGADAVQIALIEGLDRAMNRFN</sequence>
<comment type="similarity">
    <text evidence="5 7 9">Belongs to the PTH family.</text>
</comment>
<dbReference type="GO" id="GO:0006515">
    <property type="term" value="P:protein quality control for misfolded or incompletely synthesized proteins"/>
    <property type="evidence" value="ECO:0007669"/>
    <property type="project" value="UniProtKB-UniRule"/>
</dbReference>
<dbReference type="InterPro" id="IPR018171">
    <property type="entry name" value="Pept_tRNA_hydro_CS"/>
</dbReference>
<dbReference type="PANTHER" id="PTHR17224:SF1">
    <property type="entry name" value="PEPTIDYL-TRNA HYDROLASE"/>
    <property type="match status" value="1"/>
</dbReference>
<evidence type="ECO:0000256" key="9">
    <source>
        <dbReference type="RuleBase" id="RU004320"/>
    </source>
</evidence>
<dbReference type="Pfam" id="PF01195">
    <property type="entry name" value="Pept_tRNA_hydro"/>
    <property type="match status" value="1"/>
</dbReference>
<dbReference type="Proteomes" id="UP000177268">
    <property type="component" value="Unassembled WGS sequence"/>
</dbReference>
<dbReference type="GO" id="GO:0000049">
    <property type="term" value="F:tRNA binding"/>
    <property type="evidence" value="ECO:0007669"/>
    <property type="project" value="UniProtKB-UniRule"/>
</dbReference>
<dbReference type="SUPFAM" id="SSF53178">
    <property type="entry name" value="Peptidyl-tRNA hydrolase-like"/>
    <property type="match status" value="1"/>
</dbReference>
<comment type="function">
    <text evidence="7">Hydrolyzes ribosome-free peptidyl-tRNAs (with 1 or more amino acids incorporated), which drop off the ribosome during protein synthesis, or as a result of ribosome stalling.</text>
</comment>
<reference evidence="10 11" key="1">
    <citation type="journal article" date="2016" name="Nat. Commun.">
        <title>Thousands of microbial genomes shed light on interconnected biogeochemical processes in an aquifer system.</title>
        <authorList>
            <person name="Anantharaman K."/>
            <person name="Brown C.T."/>
            <person name="Hug L.A."/>
            <person name="Sharon I."/>
            <person name="Castelle C.J."/>
            <person name="Probst A.J."/>
            <person name="Thomas B.C."/>
            <person name="Singh A."/>
            <person name="Wilkins M.J."/>
            <person name="Karaoz U."/>
            <person name="Brodie E.L."/>
            <person name="Williams K.H."/>
            <person name="Hubbard S.S."/>
            <person name="Banfield J.F."/>
        </authorList>
    </citation>
    <scope>NUCLEOTIDE SEQUENCE [LARGE SCALE GENOMIC DNA]</scope>
</reference>
<evidence type="ECO:0000256" key="2">
    <source>
        <dbReference type="ARBA" id="ARBA00022555"/>
    </source>
</evidence>